<dbReference type="SMART" id="SM00382">
    <property type="entry name" value="AAA"/>
    <property type="match status" value="2"/>
</dbReference>
<name>A0A1Y2IM85_TRAC3</name>
<gene>
    <name evidence="12" type="ORF">PYCCODRAFT_1436847</name>
</gene>
<feature type="region of interest" description="Disordered" evidence="9">
    <location>
        <begin position="1"/>
        <end position="80"/>
    </location>
</feature>
<feature type="compositionally biased region" description="Low complexity" evidence="9">
    <location>
        <begin position="26"/>
        <end position="43"/>
    </location>
</feature>
<feature type="region of interest" description="Disordered" evidence="9">
    <location>
        <begin position="112"/>
        <end position="131"/>
    </location>
</feature>
<accession>A0A1Y2IM85</accession>
<dbReference type="PROSITE" id="PS50893">
    <property type="entry name" value="ABC_TRANSPORTER_2"/>
    <property type="match status" value="2"/>
</dbReference>
<dbReference type="Pfam" id="PF19055">
    <property type="entry name" value="ABC2_membrane_7"/>
    <property type="match status" value="1"/>
</dbReference>
<dbReference type="InterPro" id="IPR013525">
    <property type="entry name" value="ABC2_TM"/>
</dbReference>
<feature type="domain" description="ABC transporter" evidence="11">
    <location>
        <begin position="188"/>
        <end position="442"/>
    </location>
</feature>
<dbReference type="CDD" id="cd03232">
    <property type="entry name" value="ABCG_PDR_domain2"/>
    <property type="match status" value="1"/>
</dbReference>
<feature type="transmembrane region" description="Helical" evidence="10">
    <location>
        <begin position="685"/>
        <end position="709"/>
    </location>
</feature>
<evidence type="ECO:0000256" key="1">
    <source>
        <dbReference type="ARBA" id="ARBA00004141"/>
    </source>
</evidence>
<dbReference type="PANTHER" id="PTHR19241">
    <property type="entry name" value="ATP-BINDING CASSETTE TRANSPORTER"/>
    <property type="match status" value="1"/>
</dbReference>
<evidence type="ECO:0000256" key="7">
    <source>
        <dbReference type="ARBA" id="ARBA00022989"/>
    </source>
</evidence>
<evidence type="ECO:0000313" key="13">
    <source>
        <dbReference type="Proteomes" id="UP000193067"/>
    </source>
</evidence>
<evidence type="ECO:0000256" key="9">
    <source>
        <dbReference type="SAM" id="MobiDB-lite"/>
    </source>
</evidence>
<dbReference type="InterPro" id="IPR017871">
    <property type="entry name" value="ABC_transporter-like_CS"/>
</dbReference>
<protein>
    <submittedName>
        <fullName evidence="12">Pleiotropic drug resistance ABC transporter</fullName>
    </submittedName>
</protein>
<dbReference type="GO" id="GO:0140359">
    <property type="term" value="F:ABC-type transporter activity"/>
    <property type="evidence" value="ECO:0007669"/>
    <property type="project" value="InterPro"/>
</dbReference>
<dbReference type="Pfam" id="PF01061">
    <property type="entry name" value="ABC2_membrane"/>
    <property type="match status" value="2"/>
</dbReference>
<dbReference type="Proteomes" id="UP000193067">
    <property type="component" value="Unassembled WGS sequence"/>
</dbReference>
<feature type="transmembrane region" description="Helical" evidence="10">
    <location>
        <begin position="1252"/>
        <end position="1275"/>
    </location>
</feature>
<organism evidence="12 13">
    <name type="scientific">Trametes coccinea (strain BRFM310)</name>
    <name type="common">Pycnoporus coccineus</name>
    <dbReference type="NCBI Taxonomy" id="1353009"/>
    <lineage>
        <taxon>Eukaryota</taxon>
        <taxon>Fungi</taxon>
        <taxon>Dikarya</taxon>
        <taxon>Basidiomycota</taxon>
        <taxon>Agaricomycotina</taxon>
        <taxon>Agaricomycetes</taxon>
        <taxon>Polyporales</taxon>
        <taxon>Polyporaceae</taxon>
        <taxon>Trametes</taxon>
    </lineage>
</organism>
<dbReference type="EMBL" id="KZ084114">
    <property type="protein sequence ID" value="OSD01072.1"/>
    <property type="molecule type" value="Genomic_DNA"/>
</dbReference>
<feature type="transmembrane region" description="Helical" evidence="10">
    <location>
        <begin position="1361"/>
        <end position="1383"/>
    </location>
</feature>
<dbReference type="GO" id="GO:0016887">
    <property type="term" value="F:ATP hydrolysis activity"/>
    <property type="evidence" value="ECO:0007669"/>
    <property type="project" value="InterPro"/>
</dbReference>
<dbReference type="CDD" id="cd03233">
    <property type="entry name" value="ABCG_PDR_domain1"/>
    <property type="match status" value="1"/>
</dbReference>
<feature type="transmembrane region" description="Helical" evidence="10">
    <location>
        <begin position="1334"/>
        <end position="1354"/>
    </location>
</feature>
<evidence type="ECO:0000256" key="5">
    <source>
        <dbReference type="ARBA" id="ARBA00022741"/>
    </source>
</evidence>
<reference evidence="12 13" key="1">
    <citation type="journal article" date="2015" name="Biotechnol. Biofuels">
        <title>Enhanced degradation of softwood versus hardwood by the white-rot fungus Pycnoporus coccineus.</title>
        <authorList>
            <person name="Couturier M."/>
            <person name="Navarro D."/>
            <person name="Chevret D."/>
            <person name="Henrissat B."/>
            <person name="Piumi F."/>
            <person name="Ruiz-Duenas F.J."/>
            <person name="Martinez A.T."/>
            <person name="Grigoriev I.V."/>
            <person name="Riley R."/>
            <person name="Lipzen A."/>
            <person name="Berrin J.G."/>
            <person name="Master E.R."/>
            <person name="Rosso M.N."/>
        </authorList>
    </citation>
    <scope>NUCLEOTIDE SEQUENCE [LARGE SCALE GENOMIC DNA]</scope>
    <source>
        <strain evidence="12 13">BRFM310</strain>
    </source>
</reference>
<dbReference type="OrthoDB" id="245989at2759"/>
<evidence type="ECO:0000256" key="8">
    <source>
        <dbReference type="ARBA" id="ARBA00023136"/>
    </source>
</evidence>
<proteinExistence type="inferred from homology"/>
<dbReference type="InterPro" id="IPR034001">
    <property type="entry name" value="ABCG_PDR_1"/>
</dbReference>
<feature type="transmembrane region" description="Helical" evidence="10">
    <location>
        <begin position="1296"/>
        <end position="1322"/>
    </location>
</feature>
<feature type="transmembrane region" description="Helical" evidence="10">
    <location>
        <begin position="1484"/>
        <end position="1505"/>
    </location>
</feature>
<feature type="transmembrane region" description="Helical" evidence="10">
    <location>
        <begin position="1221"/>
        <end position="1240"/>
    </location>
</feature>
<keyword evidence="6" id="KW-0067">ATP-binding</keyword>
<dbReference type="SUPFAM" id="SSF52540">
    <property type="entry name" value="P-loop containing nucleoside triphosphate hydrolases"/>
    <property type="match status" value="2"/>
</dbReference>
<evidence type="ECO:0000256" key="3">
    <source>
        <dbReference type="ARBA" id="ARBA00022448"/>
    </source>
</evidence>
<comment type="subcellular location">
    <subcellularLocation>
        <location evidence="1">Membrane</location>
        <topology evidence="1">Multi-pass membrane protein</topology>
    </subcellularLocation>
</comment>
<keyword evidence="13" id="KW-1185">Reference proteome</keyword>
<feature type="domain" description="ABC transporter" evidence="11">
    <location>
        <begin position="889"/>
        <end position="1127"/>
    </location>
</feature>
<comment type="similarity">
    <text evidence="2">Belongs to the ABC transporter superfamily. ABCG family. PDR (TC 3.A.1.205) subfamily.</text>
</comment>
<feature type="transmembrane region" description="Helical" evidence="10">
    <location>
        <begin position="800"/>
        <end position="821"/>
    </location>
</feature>
<feature type="transmembrane region" description="Helical" evidence="10">
    <location>
        <begin position="587"/>
        <end position="608"/>
    </location>
</feature>
<dbReference type="PROSITE" id="PS00211">
    <property type="entry name" value="ABC_TRANSPORTER_1"/>
    <property type="match status" value="1"/>
</dbReference>
<dbReference type="InterPro" id="IPR003593">
    <property type="entry name" value="AAA+_ATPase"/>
</dbReference>
<feature type="compositionally biased region" description="Polar residues" evidence="9">
    <location>
        <begin position="118"/>
        <end position="127"/>
    </location>
</feature>
<dbReference type="InterPro" id="IPR010929">
    <property type="entry name" value="PDR_CDR_ABC"/>
</dbReference>
<dbReference type="Pfam" id="PF14510">
    <property type="entry name" value="ABC_trans_N"/>
    <property type="match status" value="1"/>
</dbReference>
<evidence type="ECO:0000256" key="6">
    <source>
        <dbReference type="ARBA" id="ARBA00022840"/>
    </source>
</evidence>
<dbReference type="Gene3D" id="3.40.50.300">
    <property type="entry name" value="P-loop containing nucleotide triphosphate hydrolases"/>
    <property type="match status" value="2"/>
</dbReference>
<dbReference type="InterPro" id="IPR003439">
    <property type="entry name" value="ABC_transporter-like_ATP-bd"/>
</dbReference>
<feature type="transmembrane region" description="Helical" evidence="10">
    <location>
        <begin position="629"/>
        <end position="655"/>
    </location>
</feature>
<keyword evidence="8 10" id="KW-0472">Membrane</keyword>
<evidence type="ECO:0000256" key="2">
    <source>
        <dbReference type="ARBA" id="ARBA00006012"/>
    </source>
</evidence>
<keyword evidence="4 10" id="KW-0812">Transmembrane</keyword>
<evidence type="ECO:0000256" key="10">
    <source>
        <dbReference type="SAM" id="Phobius"/>
    </source>
</evidence>
<dbReference type="InterPro" id="IPR029481">
    <property type="entry name" value="ABC_trans_N"/>
</dbReference>
<dbReference type="GO" id="GO:0016020">
    <property type="term" value="C:membrane"/>
    <property type="evidence" value="ECO:0007669"/>
    <property type="project" value="UniProtKB-SubCell"/>
</dbReference>
<feature type="compositionally biased region" description="Pro residues" evidence="9">
    <location>
        <begin position="46"/>
        <end position="56"/>
    </location>
</feature>
<feature type="transmembrane region" description="Helical" evidence="10">
    <location>
        <begin position="661"/>
        <end position="678"/>
    </location>
</feature>
<dbReference type="InterPro" id="IPR027417">
    <property type="entry name" value="P-loop_NTPase"/>
</dbReference>
<sequence length="1528" mass="169563">MADPAQLESVEGQDNVPELPTATQIASAYANAAHHNMAHGAAAPSSPEPYDSPRPPSSFDANTYGSPLRRTTSSASHVDIGHFDPQGVEQLRRTMTAQSQMSNADALRRCNTRHGESRSAQTHSGASDLTLAGQMEGPFDFEKALRNAFRKLDESDIKRRDLGVMFQDLRVVGVGAAASYQPTLGSSLNPLNLIRNVRAALHPATRDILTGFNGVVRPGEMLLVLGRPGAGCSTLLKVLANQRQEYHSITGEMWYDSLAPDQIEKHYRGDVQYCPEDDVHFPTLTVDQTLRFAATTRTPHTRLDGMTREQHVDHTVEVLETVFGLRHVKDTLVGDASIRGVSGGEKKRVSIAEALATRSRLNSWDNSTRGLDASTALEFVQALRISTDIARQSTVVAIYQAGESLYKHFDKVCVIYEGKQVYFGPADQARQYFIDMGYEPANRQTTADFLVAVTDPNGRIVRKGYESRVPRTADEFVEYFRRSEISRWNEDDIASYRAEFVGKPERVTAYRQSAKAEYANHARRKSPYIVSIPMQARALMRRRVQIIRGGMAAQVIQLASFVLQAIIMGTVFLRLKNTTETFFSRGGVLFFSLLFSALSTMAEIPALFSQRPIVHRQSRAAMYHPFVEGLALTLVDVPITGITMIVFSILIYFLVGLQQHAAQFFIFLLFVFIMTITMKAWFRSLAAAFMSAAPAQAVAGLTTLILVLYTGYSLPQPYMIGALKWITWINPLRYGFEALMVNEFHTIHADCSVLVPQGPAYGNITLANQVCTTVGSVPGSLTVSGTNYIALSYGYSYSHLWRNFGVLCAFGAGFITILLILTENNTRIAGETSIMLFKRGSKSTVVQAAEQDTAGDEEKGASALAAAQNGDVPDKRELKEATPEVKDVFTFQHLNYVVPVGGGKERKLLDDVSGYAPPGKLTALMGESGAGKTTLLNVLAERTTGGVVTGDRLMNGHPLPPDFQAHTGYCQQMDTHLPTASVREALLFSACLRQPQSVPFEEKQAYVEKVIKMCGLEAYADAIVGSLGVEHRKRTTIAVELVAKPSLIFLDEPTSGLDSQSAWAITSFLRDLADSGQAIVCTIHQPSAELFQVFDRLLLLRKGGQTVYFGDIGPRATTLIDYFERNGGRKCDDTENPAEYILDVIGAGATATTDIDWYAVWKKSPLYTQAYEEIERIHEDGRKRGPVQATLTNTYPTGWGFQLRTLLTRDAQAHWRDPTYLIAKLALNIASALLIGFTFFKAKTTIQGTQNHLFAIFMSTIISVPLSNQLQVAFINMRNIYEVRERHSRMYSWTALVTSQILIELPWNILGSSLYFLCWYWTVGFPTDRAGFTYFMLGFWFPLYYTTIGQAVAAMSPNAEIAALLFSFLFSFVLTFDGVLQPYRQLGWWQWMYRLSPYTYLIEALLGQALGKRPIQCSSVELVTIQPPSGQSCSQYMEPYISMAGGYLTNPDATSGCQYCEFSTTDAFLGTSFNIFFSNHWRDLGIFAAFICFNLFCIYSFTYMFRVRSGSLIGSLKNRISAARTKSS</sequence>
<feature type="compositionally biased region" description="Polar residues" evidence="9">
    <location>
        <begin position="59"/>
        <end position="76"/>
    </location>
</feature>
<evidence type="ECO:0000313" key="12">
    <source>
        <dbReference type="EMBL" id="OSD01072.1"/>
    </source>
</evidence>
<keyword evidence="5" id="KW-0547">Nucleotide-binding</keyword>
<feature type="transmembrane region" description="Helical" evidence="10">
    <location>
        <begin position="551"/>
        <end position="575"/>
    </location>
</feature>
<dbReference type="InterPro" id="IPR034003">
    <property type="entry name" value="ABCG_PDR_2"/>
</dbReference>
<evidence type="ECO:0000256" key="4">
    <source>
        <dbReference type="ARBA" id="ARBA00022692"/>
    </source>
</evidence>
<keyword evidence="3" id="KW-0813">Transport</keyword>
<dbReference type="FunFam" id="3.40.50.300:FF:000054">
    <property type="entry name" value="ABC multidrug transporter atrF"/>
    <property type="match status" value="1"/>
</dbReference>
<dbReference type="Pfam" id="PF00005">
    <property type="entry name" value="ABC_tran"/>
    <property type="match status" value="2"/>
</dbReference>
<dbReference type="STRING" id="1353009.A0A1Y2IM85"/>
<evidence type="ECO:0000259" key="11">
    <source>
        <dbReference type="PROSITE" id="PS50893"/>
    </source>
</evidence>
<dbReference type="GO" id="GO:0005524">
    <property type="term" value="F:ATP binding"/>
    <property type="evidence" value="ECO:0007669"/>
    <property type="project" value="UniProtKB-KW"/>
</dbReference>
<dbReference type="Pfam" id="PF06422">
    <property type="entry name" value="PDR_CDR"/>
    <property type="match status" value="1"/>
</dbReference>
<dbReference type="InterPro" id="IPR043926">
    <property type="entry name" value="ABCG_dom"/>
</dbReference>
<keyword evidence="7 10" id="KW-1133">Transmembrane helix</keyword>